<sequence length="139" mass="16013">MIMEKQTVKKLIFSSEATPLRAYDLIYLPSMIIEWSSLYFVRVFNPFNARSMLLRIYYNIADVEHACVLCPNCLHRLHFRVKEADLSIFSNADGSRICFRLFDAPVGLSFGLVVAGSLTDTLGYFRVVSEMWARMVIRC</sequence>
<reference evidence="1" key="2">
    <citation type="submission" date="2011-02" db="EMBL/GenBank/DDBJ databases">
        <authorList>
            <person name="MacLean D."/>
        </authorList>
    </citation>
    <scope>NUCLEOTIDE SEQUENCE</scope>
</reference>
<dbReference type="AlphaFoldDB" id="F0X1S9"/>
<proteinExistence type="predicted"/>
<gene>
    <name evidence="1" type="primary">AlNc14C681G12394</name>
    <name evidence="1" type="ORF">ALNC14_139260</name>
</gene>
<organism evidence="1">
    <name type="scientific">Albugo laibachii Nc14</name>
    <dbReference type="NCBI Taxonomy" id="890382"/>
    <lineage>
        <taxon>Eukaryota</taxon>
        <taxon>Sar</taxon>
        <taxon>Stramenopiles</taxon>
        <taxon>Oomycota</taxon>
        <taxon>Peronosporomycetes</taxon>
        <taxon>Albuginales</taxon>
        <taxon>Albuginaceae</taxon>
        <taxon>Albugo</taxon>
    </lineage>
</organism>
<dbReference type="EMBL" id="FR824666">
    <property type="protein sequence ID" value="CCA27782.1"/>
    <property type="molecule type" value="Genomic_DNA"/>
</dbReference>
<evidence type="ECO:0000313" key="1">
    <source>
        <dbReference type="EMBL" id="CCA27782.1"/>
    </source>
</evidence>
<protein>
    <submittedName>
        <fullName evidence="1">AlNc14C681G12394 protein</fullName>
    </submittedName>
</protein>
<dbReference type="HOGENOM" id="CLU_1868941_0_0_1"/>
<name>F0X1S9_9STRA</name>
<reference evidence="1" key="1">
    <citation type="journal article" date="2011" name="PLoS Biol.">
        <title>Gene gain and loss during evolution of obligate parasitism in the white rust pathogen of Arabidopsis thaliana.</title>
        <authorList>
            <person name="Kemen E."/>
            <person name="Gardiner A."/>
            <person name="Schultz-Larsen T."/>
            <person name="Kemen A.C."/>
            <person name="Balmuth A.L."/>
            <person name="Robert-Seilaniantz A."/>
            <person name="Bailey K."/>
            <person name="Holub E."/>
            <person name="Studholme D.J."/>
            <person name="Maclean D."/>
            <person name="Jones J.D."/>
        </authorList>
    </citation>
    <scope>NUCLEOTIDE SEQUENCE</scope>
</reference>
<accession>F0X1S9</accession>